<protein>
    <submittedName>
        <fullName evidence="1">Type II toxin-antitoxin system RelE/ParE family toxin</fullName>
    </submittedName>
</protein>
<organism evidence="1 2">
    <name type="scientific">Ponticaulis profundi</name>
    <dbReference type="NCBI Taxonomy" id="2665222"/>
    <lineage>
        <taxon>Bacteria</taxon>
        <taxon>Pseudomonadati</taxon>
        <taxon>Pseudomonadota</taxon>
        <taxon>Alphaproteobacteria</taxon>
        <taxon>Hyphomonadales</taxon>
        <taxon>Hyphomonadaceae</taxon>
        <taxon>Ponticaulis</taxon>
    </lineage>
</organism>
<name>A0ABW1S8F7_9PROT</name>
<dbReference type="Pfam" id="PF05015">
    <property type="entry name" value="HigB-like_toxin"/>
    <property type="match status" value="1"/>
</dbReference>
<dbReference type="RefSeq" id="WP_377377504.1">
    <property type="nucleotide sequence ID" value="NZ_JBHSSW010000008.1"/>
</dbReference>
<sequence length="93" mass="10527">MIQSTKGKWIEQVLAGKPGKGFPNDIYRTALRKIAMVEAAEELNDLRSPPGNHLEALKGDRAGQHSIRINDQWRVCFVWGKNGPENVEIDDYH</sequence>
<accession>A0ABW1S8F7</accession>
<evidence type="ECO:0000313" key="1">
    <source>
        <dbReference type="EMBL" id="MFC6197801.1"/>
    </source>
</evidence>
<gene>
    <name evidence="1" type="ORF">ACFQDM_06915</name>
</gene>
<proteinExistence type="predicted"/>
<dbReference type="SUPFAM" id="SSF143011">
    <property type="entry name" value="RelE-like"/>
    <property type="match status" value="1"/>
</dbReference>
<dbReference type="PANTHER" id="PTHR40266:SF2">
    <property type="entry name" value="TOXIN HIGB-1"/>
    <property type="match status" value="1"/>
</dbReference>
<dbReference type="Proteomes" id="UP001596303">
    <property type="component" value="Unassembled WGS sequence"/>
</dbReference>
<dbReference type="EMBL" id="JBHSSW010000008">
    <property type="protein sequence ID" value="MFC6197801.1"/>
    <property type="molecule type" value="Genomic_DNA"/>
</dbReference>
<keyword evidence="2" id="KW-1185">Reference proteome</keyword>
<dbReference type="Gene3D" id="3.30.2310.20">
    <property type="entry name" value="RelE-like"/>
    <property type="match status" value="1"/>
</dbReference>
<comment type="caution">
    <text evidence="1">The sequence shown here is derived from an EMBL/GenBank/DDBJ whole genome shotgun (WGS) entry which is preliminary data.</text>
</comment>
<reference evidence="2" key="1">
    <citation type="journal article" date="2019" name="Int. J. Syst. Evol. Microbiol.">
        <title>The Global Catalogue of Microorganisms (GCM) 10K type strain sequencing project: providing services to taxonomists for standard genome sequencing and annotation.</title>
        <authorList>
            <consortium name="The Broad Institute Genomics Platform"/>
            <consortium name="The Broad Institute Genome Sequencing Center for Infectious Disease"/>
            <person name="Wu L."/>
            <person name="Ma J."/>
        </authorList>
    </citation>
    <scope>NUCLEOTIDE SEQUENCE [LARGE SCALE GENOMIC DNA]</scope>
    <source>
        <strain evidence="2">CGMCC-1.15741</strain>
    </source>
</reference>
<evidence type="ECO:0000313" key="2">
    <source>
        <dbReference type="Proteomes" id="UP001596303"/>
    </source>
</evidence>
<dbReference type="InterPro" id="IPR007711">
    <property type="entry name" value="HigB-1"/>
</dbReference>
<dbReference type="InterPro" id="IPR035093">
    <property type="entry name" value="RelE/ParE_toxin_dom_sf"/>
</dbReference>
<dbReference type="PANTHER" id="PTHR40266">
    <property type="entry name" value="TOXIN HIGB-1"/>
    <property type="match status" value="1"/>
</dbReference>